<protein>
    <submittedName>
        <fullName evidence="14">Tetratricopeptide repeat-containing protein</fullName>
    </submittedName>
</protein>
<dbReference type="UniPathway" id="UPA00694"/>
<gene>
    <name evidence="14" type="ORF">SAMN04487779_100664</name>
</gene>
<feature type="domain" description="Cellulose synthase operon C C-terminal" evidence="13">
    <location>
        <begin position="913"/>
        <end position="1264"/>
    </location>
</feature>
<feature type="region of interest" description="Disordered" evidence="11">
    <location>
        <begin position="828"/>
        <end position="875"/>
    </location>
</feature>
<comment type="subcellular location">
    <subcellularLocation>
        <location evidence="1">Cell outer membrane</location>
        <topology evidence="1">Peripheral membrane protein</topology>
    </subcellularLocation>
</comment>
<dbReference type="PANTHER" id="PTHR12558:SF33">
    <property type="entry name" value="BLL7664 PROTEIN"/>
    <property type="match status" value="1"/>
</dbReference>
<dbReference type="STRING" id="938405.SAMN02927895_03277"/>
<name>A0A1G6TG95_9PROT</name>
<dbReference type="GO" id="GO:0009279">
    <property type="term" value="C:cell outer membrane"/>
    <property type="evidence" value="ECO:0007669"/>
    <property type="project" value="UniProtKB-SubCell"/>
</dbReference>
<sequence length="1265" mass="134008">MLRRAHVMAAALALPQAALAQNGATVPSPSTAQPAAASAQGGQDGAIHALLDQANYWRLQNRPELVIRTLERLLVVDPRNVEALAGAAQAHAQLGNRQPAESYLARLRQVAPSDPRLSETDITVRAATVDMGALTEARRLAQAGRTAEAVQRYRELFRGAAPPDGYAQEYYATLAGTEQGYAEARDGLARLAARAPNDTRLQLAYAQVLTYRDATRNDGIGRLRQLSANPEVANTATAAWRQALLWQGPSRDMVPALQTFLERFPNDTQIAQKLTEAQNPPVGTPDETSLARIRGFELLNAGKLRDAQRDFEAAVARNPEDADATGGLGLVRLREGRYGEARSLLERAIRLAPERRDQWQRALDGAGYAADLATARSQLQAGNLDAAEQTLRRATSRGAGDRADADALLGDLALRRGDLAGAEARYRAALGRRPNLGAAASGLYEVLQQGGRFAEAEELQRRASGPLAGGDAMASRANAIRTEAQRNPDPAAAIAMLRQALQADPSSPWIRLDLARLLARQGRGAEARQLIDGAVASGNPDALHAASLFAEEDGRPGDAAGYLNRIPVRLRSPDMNQLLARARVAEEVQRAANLWRGGQQAQGRALLLGIARRTDPAGNSGQLAIRKLGQLNDPAGAAEAGRVALAANPRAGATARLGIAAALLAAGAEADAIALARAVEALPNLTGEERRQAVALQAGLAIRTADRLNEQGDQAAAYDALSPILARDPTSPSANLALARLYQNANQPQTAGRIAEGVLQADPSSLDARFTAMDAAVGARDWARAEALLVEARALSPADPRVPLMEARLARALGQNGRALRALEMAAAQRQAQRNAQGGDPGAGGGPLLAEAGRDNPFRRGGLPGTVSPLSPATDPLDAEIQRELGVVREETAARLQGGVSYRTRSGTSGRDRLEEISAPLEASIAPNGRITATVTPVSIASGKLNADNVEGLRAYGTNALAPALQGTTPSASPADRQRLTARDTTATGVGLGLGYARESFRADVGTSPIGFQQQNILGGVEIAPALSPTLRLRLTAERRSVTDSLLSWSGARDPVSGRNWGGVVRTGGRAQLEYASGPIGLYAGGGYSTFTGTQVAHNSRIEAGAGASYTIWRRPGDELQTGLDLVYFSYDNNQRLFTYGNGGYFSPQSYFAANVPVDWRGRNGDLSWRLGGTIGYQSYREDAARYFPTDAGAQAQLESTLGGDPSAKAAQGARNASGIIGGVRADLDYAVTPNLRIGALLRYDRTANWNEARGMFFARYRFDQ</sequence>
<dbReference type="InterPro" id="IPR019734">
    <property type="entry name" value="TPR_rpt"/>
</dbReference>
<reference evidence="14 15" key="1">
    <citation type="submission" date="2016-10" db="EMBL/GenBank/DDBJ databases">
        <authorList>
            <person name="de Groot N.N."/>
        </authorList>
    </citation>
    <scope>NUCLEOTIDE SEQUENCE [LARGE SCALE GENOMIC DNA]</scope>
    <source>
        <strain evidence="14 15">CPCC 100156</strain>
    </source>
</reference>
<dbReference type="EMBL" id="FMZX01000006">
    <property type="protein sequence ID" value="SDD28108.1"/>
    <property type="molecule type" value="Genomic_DNA"/>
</dbReference>
<dbReference type="RefSeq" id="WP_090663537.1">
    <property type="nucleotide sequence ID" value="NZ_FMZX01000006.1"/>
</dbReference>
<keyword evidence="6 10" id="KW-0802">TPR repeat</keyword>
<dbReference type="GO" id="GO:0030244">
    <property type="term" value="P:cellulose biosynthetic process"/>
    <property type="evidence" value="ECO:0007669"/>
    <property type="project" value="UniProtKB-KW"/>
</dbReference>
<keyword evidence="9" id="KW-0998">Cell outer membrane</keyword>
<evidence type="ECO:0000256" key="7">
    <source>
        <dbReference type="ARBA" id="ARBA00022916"/>
    </source>
</evidence>
<dbReference type="PRINTS" id="PR01441">
    <property type="entry name" value="CELLSNTHASEC"/>
</dbReference>
<feature type="signal peptide" evidence="12">
    <location>
        <begin position="1"/>
        <end position="20"/>
    </location>
</feature>
<keyword evidence="4 12" id="KW-0732">Signal</keyword>
<evidence type="ECO:0000256" key="5">
    <source>
        <dbReference type="ARBA" id="ARBA00022737"/>
    </source>
</evidence>
<keyword evidence="8" id="KW-0472">Membrane</keyword>
<dbReference type="GO" id="GO:0006011">
    <property type="term" value="P:UDP-alpha-D-glucose metabolic process"/>
    <property type="evidence" value="ECO:0007669"/>
    <property type="project" value="InterPro"/>
</dbReference>
<evidence type="ECO:0000256" key="2">
    <source>
        <dbReference type="ARBA" id="ARBA00005186"/>
    </source>
</evidence>
<keyword evidence="5" id="KW-0677">Repeat</keyword>
<evidence type="ECO:0000256" key="8">
    <source>
        <dbReference type="ARBA" id="ARBA00023136"/>
    </source>
</evidence>
<comment type="similarity">
    <text evidence="3">Belongs to the AcsC/BcsC family.</text>
</comment>
<evidence type="ECO:0000256" key="12">
    <source>
        <dbReference type="SAM" id="SignalP"/>
    </source>
</evidence>
<dbReference type="Gene3D" id="1.25.40.10">
    <property type="entry name" value="Tetratricopeptide repeat domain"/>
    <property type="match status" value="4"/>
</dbReference>
<keyword evidence="15" id="KW-1185">Reference proteome</keyword>
<feature type="compositionally biased region" description="Low complexity" evidence="11">
    <location>
        <begin position="828"/>
        <end position="838"/>
    </location>
</feature>
<keyword evidence="7" id="KW-0135">Cellulose biosynthesis</keyword>
<evidence type="ECO:0000256" key="11">
    <source>
        <dbReference type="SAM" id="MobiDB-lite"/>
    </source>
</evidence>
<dbReference type="Pfam" id="PF05420">
    <property type="entry name" value="BCSC_C"/>
    <property type="match status" value="1"/>
</dbReference>
<dbReference type="SMART" id="SM00028">
    <property type="entry name" value="TPR"/>
    <property type="match status" value="5"/>
</dbReference>
<evidence type="ECO:0000256" key="6">
    <source>
        <dbReference type="ARBA" id="ARBA00022803"/>
    </source>
</evidence>
<evidence type="ECO:0000256" key="4">
    <source>
        <dbReference type="ARBA" id="ARBA00022729"/>
    </source>
</evidence>
<feature type="repeat" description="TPR" evidence="10">
    <location>
        <begin position="322"/>
        <end position="355"/>
    </location>
</feature>
<dbReference type="Proteomes" id="UP000198925">
    <property type="component" value="Unassembled WGS sequence"/>
</dbReference>
<feature type="chain" id="PRO_5011523112" evidence="12">
    <location>
        <begin position="21"/>
        <end position="1265"/>
    </location>
</feature>
<evidence type="ECO:0000256" key="10">
    <source>
        <dbReference type="PROSITE-ProRule" id="PRU00339"/>
    </source>
</evidence>
<evidence type="ECO:0000256" key="9">
    <source>
        <dbReference type="ARBA" id="ARBA00023237"/>
    </source>
</evidence>
<organism evidence="14 15">
    <name type="scientific">Belnapia rosea</name>
    <dbReference type="NCBI Taxonomy" id="938405"/>
    <lineage>
        <taxon>Bacteria</taxon>
        <taxon>Pseudomonadati</taxon>
        <taxon>Pseudomonadota</taxon>
        <taxon>Alphaproteobacteria</taxon>
        <taxon>Acetobacterales</taxon>
        <taxon>Roseomonadaceae</taxon>
        <taxon>Belnapia</taxon>
    </lineage>
</organism>
<accession>A0A1G6TG95</accession>
<evidence type="ECO:0000256" key="1">
    <source>
        <dbReference type="ARBA" id="ARBA00004339"/>
    </source>
</evidence>
<evidence type="ECO:0000313" key="15">
    <source>
        <dbReference type="Proteomes" id="UP000198925"/>
    </source>
</evidence>
<dbReference type="InterPro" id="IPR008410">
    <property type="entry name" value="BCSC_C"/>
</dbReference>
<evidence type="ECO:0000313" key="14">
    <source>
        <dbReference type="EMBL" id="SDD28108.1"/>
    </source>
</evidence>
<dbReference type="InterPro" id="IPR003921">
    <property type="entry name" value="Cell_synth_C"/>
</dbReference>
<dbReference type="AlphaFoldDB" id="A0A1G6TG95"/>
<evidence type="ECO:0000256" key="3">
    <source>
        <dbReference type="ARBA" id="ARBA00005886"/>
    </source>
</evidence>
<evidence type="ECO:0000259" key="13">
    <source>
        <dbReference type="Pfam" id="PF05420"/>
    </source>
</evidence>
<dbReference type="PANTHER" id="PTHR12558">
    <property type="entry name" value="CELL DIVISION CYCLE 16,23,27"/>
    <property type="match status" value="1"/>
</dbReference>
<dbReference type="Pfam" id="PF13432">
    <property type="entry name" value="TPR_16"/>
    <property type="match status" value="2"/>
</dbReference>
<dbReference type="Pfam" id="PF14559">
    <property type="entry name" value="TPR_19"/>
    <property type="match status" value="1"/>
</dbReference>
<dbReference type="PROSITE" id="PS50005">
    <property type="entry name" value="TPR"/>
    <property type="match status" value="1"/>
</dbReference>
<proteinExistence type="inferred from homology"/>
<dbReference type="InterPro" id="IPR011990">
    <property type="entry name" value="TPR-like_helical_dom_sf"/>
</dbReference>
<comment type="pathway">
    <text evidence="2">Glycan metabolism; bacterial cellulose biosynthesis.</text>
</comment>
<dbReference type="SUPFAM" id="SSF48452">
    <property type="entry name" value="TPR-like"/>
    <property type="match status" value="3"/>
</dbReference>